<name>A0A5J6LCS9_9GAMM</name>
<evidence type="ECO:0000259" key="2">
    <source>
        <dbReference type="Pfam" id="PF02342"/>
    </source>
</evidence>
<dbReference type="KEGG" id="nik:F5I99_07755"/>
<dbReference type="PANTHER" id="PTHR32097">
    <property type="entry name" value="CAMP-BINDING PROTEIN 1-RELATED"/>
    <property type="match status" value="1"/>
</dbReference>
<dbReference type="Proteomes" id="UP000325606">
    <property type="component" value="Chromosome"/>
</dbReference>
<evidence type="ECO:0000256" key="1">
    <source>
        <dbReference type="ARBA" id="ARBA00022686"/>
    </source>
</evidence>
<dbReference type="Pfam" id="PF02342">
    <property type="entry name" value="TerD"/>
    <property type="match status" value="1"/>
</dbReference>
<dbReference type="CDD" id="cd06974">
    <property type="entry name" value="TerD_like"/>
    <property type="match status" value="1"/>
</dbReference>
<organism evidence="3 4">
    <name type="scientific">Nitrincola iocasae</name>
    <dbReference type="NCBI Taxonomy" id="2614693"/>
    <lineage>
        <taxon>Bacteria</taxon>
        <taxon>Pseudomonadati</taxon>
        <taxon>Pseudomonadota</taxon>
        <taxon>Gammaproteobacteria</taxon>
        <taxon>Oceanospirillales</taxon>
        <taxon>Oceanospirillaceae</taxon>
        <taxon>Nitrincola</taxon>
    </lineage>
</organism>
<sequence>MAISLNKGQTISLAKNGSSGLSKVFMGLGWDPIQKKKGGLLASLFGGGGGDIDLDASVIMLDANKSAIDTVSFAQLKSKDGAIRHGGDNLTGEGEGDDEVIYVDLTQLPAAVSHLVFTVNSFRGQTFNEVENAFSRLVDETKNEELCRYTLTDQGTHTGVIMASMTKTADGWTMTAHGKPCTGRTVKDLAQDAISVI</sequence>
<dbReference type="PANTHER" id="PTHR32097:SF17">
    <property type="entry name" value="CAMP-BINDING PROTEIN 1-RELATED"/>
    <property type="match status" value="1"/>
</dbReference>
<dbReference type="RefSeq" id="WP_151054723.1">
    <property type="nucleotide sequence ID" value="NZ_CP044222.1"/>
</dbReference>
<dbReference type="InterPro" id="IPR051324">
    <property type="entry name" value="Stress/Tellurium_Resist"/>
</dbReference>
<reference evidence="3 4" key="1">
    <citation type="submission" date="2019-09" db="EMBL/GenBank/DDBJ databases">
        <title>Nitrincola iocasae sp. nov., a bacterium isolated from the sediment collected at a cold seep field in South China Sea.</title>
        <authorList>
            <person name="Zhang H."/>
            <person name="Wang H."/>
            <person name="Li C."/>
        </authorList>
    </citation>
    <scope>NUCLEOTIDE SEQUENCE [LARGE SCALE GENOMIC DNA]</scope>
    <source>
        <strain evidence="3 4">KXZD1103</strain>
    </source>
</reference>
<keyword evidence="4" id="KW-1185">Reference proteome</keyword>
<accession>A0A5J6LCS9</accession>
<evidence type="ECO:0000313" key="4">
    <source>
        <dbReference type="Proteomes" id="UP000325606"/>
    </source>
</evidence>
<evidence type="ECO:0000313" key="3">
    <source>
        <dbReference type="EMBL" id="QEW06409.1"/>
    </source>
</evidence>
<proteinExistence type="predicted"/>
<dbReference type="EMBL" id="CP044222">
    <property type="protein sequence ID" value="QEW06409.1"/>
    <property type="molecule type" value="Genomic_DNA"/>
</dbReference>
<dbReference type="GO" id="GO:0046690">
    <property type="term" value="P:response to tellurium ion"/>
    <property type="evidence" value="ECO:0007669"/>
    <property type="project" value="UniProtKB-KW"/>
</dbReference>
<gene>
    <name evidence="3" type="ORF">F5I99_07755</name>
</gene>
<dbReference type="AlphaFoldDB" id="A0A5J6LCS9"/>
<protein>
    <submittedName>
        <fullName evidence="3">TerD family protein</fullName>
    </submittedName>
</protein>
<keyword evidence="1" id="KW-0778">Tellurium resistance</keyword>
<dbReference type="InterPro" id="IPR003325">
    <property type="entry name" value="TerD"/>
</dbReference>
<feature type="domain" description="TerD" evidence="2">
    <location>
        <begin position="1"/>
        <end position="191"/>
    </location>
</feature>
<dbReference type="Gene3D" id="2.60.60.30">
    <property type="entry name" value="sav2460 like domains"/>
    <property type="match status" value="1"/>
</dbReference>